<name>A0ABN2IZP3_9ACTN</name>
<dbReference type="GO" id="GO:0016787">
    <property type="term" value="F:hydrolase activity"/>
    <property type="evidence" value="ECO:0007669"/>
    <property type="project" value="UniProtKB-KW"/>
</dbReference>
<dbReference type="EMBL" id="BAAAQG010000012">
    <property type="protein sequence ID" value="GAA1715008.1"/>
    <property type="molecule type" value="Genomic_DNA"/>
</dbReference>
<organism evidence="3 4">
    <name type="scientific">Dietzia cercidiphylli</name>
    <dbReference type="NCBI Taxonomy" id="498199"/>
    <lineage>
        <taxon>Bacteria</taxon>
        <taxon>Bacillati</taxon>
        <taxon>Actinomycetota</taxon>
        <taxon>Actinomycetes</taxon>
        <taxon>Mycobacteriales</taxon>
        <taxon>Dietziaceae</taxon>
        <taxon>Dietzia</taxon>
    </lineage>
</organism>
<keyword evidence="1 3" id="KW-0378">Hydrolase</keyword>
<sequence>MRIPFLDRIRDRRRYHPDLRLASVVLPPRLVGPRTLPAVQKIGTLLPGLRGTETHELDSGATVRVFRAPGDQSSSSAGLVWIHGGGYVVGSAAQDDVLCRALARSTGATVVSVDYRLAPRHPFPAALDDCHAALGWLAAQPGIDTRRIAVGGASAGGGLAAALAIRARDEGPVAPVLQLLAYPMVDDRTDTRDRRHRLWDARSNRFGWTSYLGGADPSTASPARHPDLAGVAPAWIGVGTVDLFFEEDKAYADRLERAGVPCEFLPVPGAFHGFDLVVTRAGVSKDFFRAQCDALRQAFGE</sequence>
<keyword evidence="4" id="KW-1185">Reference proteome</keyword>
<dbReference type="Proteomes" id="UP001500383">
    <property type="component" value="Unassembled WGS sequence"/>
</dbReference>
<dbReference type="InterPro" id="IPR029058">
    <property type="entry name" value="AB_hydrolase_fold"/>
</dbReference>
<evidence type="ECO:0000313" key="4">
    <source>
        <dbReference type="Proteomes" id="UP001500383"/>
    </source>
</evidence>
<comment type="caution">
    <text evidence="3">The sequence shown here is derived from an EMBL/GenBank/DDBJ whole genome shotgun (WGS) entry which is preliminary data.</text>
</comment>
<accession>A0ABN2IZP3</accession>
<feature type="domain" description="Alpha/beta hydrolase fold-3" evidence="2">
    <location>
        <begin position="79"/>
        <end position="274"/>
    </location>
</feature>
<dbReference type="RefSeq" id="WP_182638403.1">
    <property type="nucleotide sequence ID" value="NZ_BAAAQG010000012.1"/>
</dbReference>
<gene>
    <name evidence="3" type="ORF">GCM10009831_25860</name>
</gene>
<dbReference type="PANTHER" id="PTHR48081:SF8">
    <property type="entry name" value="ALPHA_BETA HYDROLASE FOLD-3 DOMAIN-CONTAINING PROTEIN-RELATED"/>
    <property type="match status" value="1"/>
</dbReference>
<proteinExistence type="predicted"/>
<reference evidence="3 4" key="1">
    <citation type="journal article" date="2019" name="Int. J. Syst. Evol. Microbiol.">
        <title>The Global Catalogue of Microorganisms (GCM) 10K type strain sequencing project: providing services to taxonomists for standard genome sequencing and annotation.</title>
        <authorList>
            <consortium name="The Broad Institute Genomics Platform"/>
            <consortium name="The Broad Institute Genome Sequencing Center for Infectious Disease"/>
            <person name="Wu L."/>
            <person name="Ma J."/>
        </authorList>
    </citation>
    <scope>NUCLEOTIDE SEQUENCE [LARGE SCALE GENOMIC DNA]</scope>
    <source>
        <strain evidence="3 4">JCM 16002</strain>
    </source>
</reference>
<evidence type="ECO:0000313" key="3">
    <source>
        <dbReference type="EMBL" id="GAA1715008.1"/>
    </source>
</evidence>
<dbReference type="InterPro" id="IPR013094">
    <property type="entry name" value="AB_hydrolase_3"/>
</dbReference>
<dbReference type="PANTHER" id="PTHR48081">
    <property type="entry name" value="AB HYDROLASE SUPERFAMILY PROTEIN C4A8.06C"/>
    <property type="match status" value="1"/>
</dbReference>
<dbReference type="Pfam" id="PF07859">
    <property type="entry name" value="Abhydrolase_3"/>
    <property type="match status" value="1"/>
</dbReference>
<protein>
    <submittedName>
        <fullName evidence="3">Alpha/beta hydrolase</fullName>
    </submittedName>
</protein>
<evidence type="ECO:0000259" key="2">
    <source>
        <dbReference type="Pfam" id="PF07859"/>
    </source>
</evidence>
<dbReference type="InterPro" id="IPR050300">
    <property type="entry name" value="GDXG_lipolytic_enzyme"/>
</dbReference>
<dbReference type="Gene3D" id="3.40.50.1820">
    <property type="entry name" value="alpha/beta hydrolase"/>
    <property type="match status" value="1"/>
</dbReference>
<evidence type="ECO:0000256" key="1">
    <source>
        <dbReference type="ARBA" id="ARBA00022801"/>
    </source>
</evidence>
<dbReference type="SUPFAM" id="SSF53474">
    <property type="entry name" value="alpha/beta-Hydrolases"/>
    <property type="match status" value="1"/>
</dbReference>